<dbReference type="EMBL" id="CAAALY010020837">
    <property type="protein sequence ID" value="VEL14344.1"/>
    <property type="molecule type" value="Genomic_DNA"/>
</dbReference>
<sequence>MSKESTDIAALAIIEGGQEKNSTTRNRYVRDVGQQSLALPLDGMAEELFTNRPCSRFVWIPCLDCINTKLDVWQTD</sequence>
<accession>A0A3S5BR14</accession>
<comment type="caution">
    <text evidence="1">The sequence shown here is derived from an EMBL/GenBank/DDBJ whole genome shotgun (WGS) entry which is preliminary data.</text>
</comment>
<keyword evidence="2" id="KW-1185">Reference proteome</keyword>
<organism evidence="1 2">
    <name type="scientific">Protopolystoma xenopodis</name>
    <dbReference type="NCBI Taxonomy" id="117903"/>
    <lineage>
        <taxon>Eukaryota</taxon>
        <taxon>Metazoa</taxon>
        <taxon>Spiralia</taxon>
        <taxon>Lophotrochozoa</taxon>
        <taxon>Platyhelminthes</taxon>
        <taxon>Monogenea</taxon>
        <taxon>Polyopisthocotylea</taxon>
        <taxon>Polystomatidea</taxon>
        <taxon>Polystomatidae</taxon>
        <taxon>Protopolystoma</taxon>
    </lineage>
</organism>
<dbReference type="Proteomes" id="UP000784294">
    <property type="component" value="Unassembled WGS sequence"/>
</dbReference>
<gene>
    <name evidence="1" type="ORF">PXEA_LOCUS7784</name>
</gene>
<evidence type="ECO:0000313" key="1">
    <source>
        <dbReference type="EMBL" id="VEL14344.1"/>
    </source>
</evidence>
<evidence type="ECO:0000313" key="2">
    <source>
        <dbReference type="Proteomes" id="UP000784294"/>
    </source>
</evidence>
<reference evidence="1" key="1">
    <citation type="submission" date="2018-11" db="EMBL/GenBank/DDBJ databases">
        <authorList>
            <consortium name="Pathogen Informatics"/>
        </authorList>
    </citation>
    <scope>NUCLEOTIDE SEQUENCE</scope>
</reference>
<dbReference type="AlphaFoldDB" id="A0A3S5BR14"/>
<protein>
    <submittedName>
        <fullName evidence="1">Uncharacterized protein</fullName>
    </submittedName>
</protein>
<name>A0A3S5BR14_9PLAT</name>
<proteinExistence type="predicted"/>